<evidence type="ECO:0000259" key="12">
    <source>
        <dbReference type="PROSITE" id="PS50835"/>
    </source>
</evidence>
<evidence type="ECO:0000256" key="5">
    <source>
        <dbReference type="ARBA" id="ARBA00022859"/>
    </source>
</evidence>
<evidence type="ECO:0000256" key="10">
    <source>
        <dbReference type="RuleBase" id="RU004439"/>
    </source>
</evidence>
<evidence type="ECO:0000256" key="8">
    <source>
        <dbReference type="ARBA" id="ARBA00023157"/>
    </source>
</evidence>
<comment type="caution">
    <text evidence="13">The sequence shown here is derived from an EMBL/GenBank/DDBJ whole genome shotgun (WGS) entry which is preliminary data.</text>
</comment>
<dbReference type="EMBL" id="AKHW03000827">
    <property type="protein sequence ID" value="KYO44224.1"/>
    <property type="molecule type" value="Genomic_DNA"/>
</dbReference>
<dbReference type="SUPFAM" id="SSF48726">
    <property type="entry name" value="Immunoglobulin"/>
    <property type="match status" value="1"/>
</dbReference>
<keyword evidence="7 11" id="KW-0472">Membrane</keyword>
<evidence type="ECO:0000313" key="14">
    <source>
        <dbReference type="Proteomes" id="UP000050525"/>
    </source>
</evidence>
<dbReference type="Proteomes" id="UP000050525">
    <property type="component" value="Unassembled WGS sequence"/>
</dbReference>
<dbReference type="InterPro" id="IPR007110">
    <property type="entry name" value="Ig-like_dom"/>
</dbReference>
<protein>
    <recommendedName>
        <fullName evidence="12">Ig-like domain-containing protein</fullName>
    </recommendedName>
</protein>
<proteinExistence type="inferred from homology"/>
<dbReference type="FunFam" id="3.30.500.10:FF:000001">
    <property type="entry name" value="H-2 class I histocompatibility antigen, alpha chain"/>
    <property type="match status" value="1"/>
</dbReference>
<dbReference type="GO" id="GO:0042612">
    <property type="term" value="C:MHC class I protein complex"/>
    <property type="evidence" value="ECO:0007669"/>
    <property type="project" value="UniProtKB-KW"/>
</dbReference>
<dbReference type="PRINTS" id="PR01638">
    <property type="entry name" value="MHCCLASSI"/>
</dbReference>
<dbReference type="InterPro" id="IPR001039">
    <property type="entry name" value="MHC_I_a_a1/a2"/>
</dbReference>
<dbReference type="AlphaFoldDB" id="A0A151P588"/>
<keyword evidence="4" id="KW-0732">Signal</keyword>
<dbReference type="InterPro" id="IPR011162">
    <property type="entry name" value="MHC_I/II-like_Ag-recog"/>
</dbReference>
<evidence type="ECO:0000256" key="6">
    <source>
        <dbReference type="ARBA" id="ARBA00022989"/>
    </source>
</evidence>
<accession>A0A151P588</accession>
<dbReference type="InterPro" id="IPR011161">
    <property type="entry name" value="MHC_I-like_Ag-recog"/>
</dbReference>
<dbReference type="FunFam" id="2.60.40.10:FF:000204">
    <property type="entry name" value="Major histocompatibility complex, class I-related protein"/>
    <property type="match status" value="1"/>
</dbReference>
<dbReference type="InterPro" id="IPR013783">
    <property type="entry name" value="Ig-like_fold"/>
</dbReference>
<feature type="transmembrane region" description="Helical" evidence="11">
    <location>
        <begin position="303"/>
        <end position="327"/>
    </location>
</feature>
<dbReference type="InterPro" id="IPR003597">
    <property type="entry name" value="Ig_C1-set"/>
</dbReference>
<dbReference type="PANTHER" id="PTHR16675:SF242">
    <property type="entry name" value="MAJOR HISTOCOMPATIBILITY COMPLEX CLASS I-RELATED GENE PROTEIN"/>
    <property type="match status" value="1"/>
</dbReference>
<evidence type="ECO:0000256" key="1">
    <source>
        <dbReference type="ARBA" id="ARBA00004479"/>
    </source>
</evidence>
<keyword evidence="2" id="KW-0490">MHC I</keyword>
<evidence type="ECO:0000256" key="9">
    <source>
        <dbReference type="ARBA" id="ARBA00023180"/>
    </source>
</evidence>
<dbReference type="InterPro" id="IPR036179">
    <property type="entry name" value="Ig-like_dom_sf"/>
</dbReference>
<keyword evidence="3 11" id="KW-0812">Transmembrane</keyword>
<dbReference type="Pfam" id="PF00129">
    <property type="entry name" value="MHC_I"/>
    <property type="match status" value="1"/>
</dbReference>
<dbReference type="InterPro" id="IPR003006">
    <property type="entry name" value="Ig/MHC_CS"/>
</dbReference>
<evidence type="ECO:0000256" key="3">
    <source>
        <dbReference type="ARBA" id="ARBA00022692"/>
    </source>
</evidence>
<dbReference type="Gene3D" id="2.60.40.10">
    <property type="entry name" value="Immunoglobulins"/>
    <property type="match status" value="1"/>
</dbReference>
<evidence type="ECO:0000256" key="7">
    <source>
        <dbReference type="ARBA" id="ARBA00023136"/>
    </source>
</evidence>
<dbReference type="STRING" id="8496.A0A151P588"/>
<sequence>MASWLSKAQVTKQLLLARKICSHSYRSFYTGVSDPGPDLPAFTALSYVDDQQILHYDSETQRVEPRADWVQGAVDPDYWDRETETLQGWEQKFGVKLRTLQFRYNQTGGSHTLQLMYSCELGEDGSPGAYVKLGYDGRDFLSYDPKKRTWAAAPAETQVTQRRLNEYKAFLQSAATYMEETCIEWLRKYLQHGKAALQSKHPVAQVNDRLSSRDGLTTLSCWVHGFYPKDVAVVWLKNGEAQPQETSRSRVLPSGDGTYQIWATIKINPSRSHDYTCSVEHVSLGAALRVALDKSRVEPEFNLMLITGLVVTVVLVVAVSGSAVSFLRRQGVGEHYHSNTYLNTKWIPVKSAPPPEGLMEEEREQHRATHFSLFAPSF</sequence>
<keyword evidence="6 11" id="KW-1133">Transmembrane helix</keyword>
<dbReference type="GO" id="GO:0009897">
    <property type="term" value="C:external side of plasma membrane"/>
    <property type="evidence" value="ECO:0007669"/>
    <property type="project" value="TreeGrafter"/>
</dbReference>
<dbReference type="GO" id="GO:0006955">
    <property type="term" value="P:immune response"/>
    <property type="evidence" value="ECO:0007669"/>
    <property type="project" value="TreeGrafter"/>
</dbReference>
<organism evidence="13 14">
    <name type="scientific">Alligator mississippiensis</name>
    <name type="common">American alligator</name>
    <dbReference type="NCBI Taxonomy" id="8496"/>
    <lineage>
        <taxon>Eukaryota</taxon>
        <taxon>Metazoa</taxon>
        <taxon>Chordata</taxon>
        <taxon>Craniata</taxon>
        <taxon>Vertebrata</taxon>
        <taxon>Euteleostomi</taxon>
        <taxon>Archelosauria</taxon>
        <taxon>Archosauria</taxon>
        <taxon>Crocodylia</taxon>
        <taxon>Alligatoridae</taxon>
        <taxon>Alligatorinae</taxon>
        <taxon>Alligator</taxon>
    </lineage>
</organism>
<keyword evidence="14" id="KW-1185">Reference proteome</keyword>
<dbReference type="GO" id="GO:0002474">
    <property type="term" value="P:antigen processing and presentation of peptide antigen via MHC class I"/>
    <property type="evidence" value="ECO:0007669"/>
    <property type="project" value="UniProtKB-KW"/>
</dbReference>
<comment type="subcellular location">
    <subcellularLocation>
        <location evidence="1">Membrane</location>
        <topology evidence="1">Single-pass type I membrane protein</topology>
    </subcellularLocation>
</comment>
<name>A0A151P588_ALLMI</name>
<feature type="domain" description="Ig-like" evidence="12">
    <location>
        <begin position="202"/>
        <end position="293"/>
    </location>
</feature>
<dbReference type="GO" id="GO:0005615">
    <property type="term" value="C:extracellular space"/>
    <property type="evidence" value="ECO:0007669"/>
    <property type="project" value="TreeGrafter"/>
</dbReference>
<keyword evidence="5" id="KW-0391">Immunity</keyword>
<dbReference type="SUPFAM" id="SSF54452">
    <property type="entry name" value="MHC antigen-recognition domain"/>
    <property type="match status" value="1"/>
</dbReference>
<evidence type="ECO:0000313" key="13">
    <source>
        <dbReference type="EMBL" id="KYO44224.1"/>
    </source>
</evidence>
<keyword evidence="8" id="KW-1015">Disulfide bond</keyword>
<evidence type="ECO:0000256" key="11">
    <source>
        <dbReference type="SAM" id="Phobius"/>
    </source>
</evidence>
<dbReference type="PROSITE" id="PS00290">
    <property type="entry name" value="IG_MHC"/>
    <property type="match status" value="1"/>
</dbReference>
<dbReference type="Gene3D" id="3.30.500.10">
    <property type="entry name" value="MHC class I-like antigen recognition-like"/>
    <property type="match status" value="1"/>
</dbReference>
<comment type="similarity">
    <text evidence="10">Belongs to the MHC class I family.</text>
</comment>
<evidence type="ECO:0000256" key="2">
    <source>
        <dbReference type="ARBA" id="ARBA00022451"/>
    </source>
</evidence>
<dbReference type="SMART" id="SM00407">
    <property type="entry name" value="IGc1"/>
    <property type="match status" value="1"/>
</dbReference>
<reference evidence="13 14" key="1">
    <citation type="journal article" date="2012" name="Genome Biol.">
        <title>Sequencing three crocodilian genomes to illuminate the evolution of archosaurs and amniotes.</title>
        <authorList>
            <person name="St John J.A."/>
            <person name="Braun E.L."/>
            <person name="Isberg S.R."/>
            <person name="Miles L.G."/>
            <person name="Chong A.Y."/>
            <person name="Gongora J."/>
            <person name="Dalzell P."/>
            <person name="Moran C."/>
            <person name="Bed'hom B."/>
            <person name="Abzhanov A."/>
            <person name="Burgess S.C."/>
            <person name="Cooksey A.M."/>
            <person name="Castoe T.A."/>
            <person name="Crawford N.G."/>
            <person name="Densmore L.D."/>
            <person name="Drew J.C."/>
            <person name="Edwards S.V."/>
            <person name="Faircloth B.C."/>
            <person name="Fujita M.K."/>
            <person name="Greenwold M.J."/>
            <person name="Hoffmann F.G."/>
            <person name="Howard J.M."/>
            <person name="Iguchi T."/>
            <person name="Janes D.E."/>
            <person name="Khan S.Y."/>
            <person name="Kohno S."/>
            <person name="de Koning A.J."/>
            <person name="Lance S.L."/>
            <person name="McCarthy F.M."/>
            <person name="McCormack J.E."/>
            <person name="Merchant M.E."/>
            <person name="Peterson D.G."/>
            <person name="Pollock D.D."/>
            <person name="Pourmand N."/>
            <person name="Raney B.J."/>
            <person name="Roessler K.A."/>
            <person name="Sanford J.R."/>
            <person name="Sawyer R.H."/>
            <person name="Schmidt C.J."/>
            <person name="Triplett E.W."/>
            <person name="Tuberville T.D."/>
            <person name="Venegas-Anaya M."/>
            <person name="Howard J.T."/>
            <person name="Jarvis E.D."/>
            <person name="Guillette L.J.Jr."/>
            <person name="Glenn T.C."/>
            <person name="Green R.E."/>
            <person name="Ray D.A."/>
        </authorList>
    </citation>
    <scope>NUCLEOTIDE SEQUENCE [LARGE SCALE GENOMIC DNA]</scope>
    <source>
        <strain evidence="13">KSC_2009_1</strain>
    </source>
</reference>
<dbReference type="PROSITE" id="PS50835">
    <property type="entry name" value="IG_LIKE"/>
    <property type="match status" value="1"/>
</dbReference>
<keyword evidence="9" id="KW-0325">Glycoprotein</keyword>
<gene>
    <name evidence="13" type="ORF">Y1Q_0007689</name>
</gene>
<dbReference type="Pfam" id="PF07654">
    <property type="entry name" value="C1-set"/>
    <property type="match status" value="1"/>
</dbReference>
<dbReference type="InterPro" id="IPR050208">
    <property type="entry name" value="MHC_class-I_related"/>
</dbReference>
<dbReference type="PANTHER" id="PTHR16675">
    <property type="entry name" value="MHC CLASS I-RELATED"/>
    <property type="match status" value="1"/>
</dbReference>
<dbReference type="InterPro" id="IPR037055">
    <property type="entry name" value="MHC_I-like_Ag-recog_sf"/>
</dbReference>
<evidence type="ECO:0000256" key="4">
    <source>
        <dbReference type="ARBA" id="ARBA00022729"/>
    </source>
</evidence>